<reference evidence="3 4" key="1">
    <citation type="submission" date="2021-03" db="EMBL/GenBank/DDBJ databases">
        <title>Genomic Encyclopedia of Type Strains, Phase IV (KMG-IV): sequencing the most valuable type-strain genomes for metagenomic binning, comparative biology and taxonomic classification.</title>
        <authorList>
            <person name="Goeker M."/>
        </authorList>
    </citation>
    <scope>NUCLEOTIDE SEQUENCE [LARGE SCALE GENOMIC DNA]</scope>
    <source>
        <strain evidence="3 4">DSM 101872</strain>
    </source>
</reference>
<sequence length="342" mass="37522">MKKRTFSWILGIIAVLLAIGAAGFGYIHSAVDNISSNHSAKDERQIAEGKPLSVLLLGTDDGALGRKATNTGNTDTMELMTVNPQTKQVTITAIPRDTLVKVNTSQGTDYVKINAAYALGGAKLAKEQVSELLDVPVQYYALVNMGMLEKVVNAVDGVEVNNPFKFTFQGHTYPQGMQYLNGSQALGYARMRYDDPDNDYGRQKRGQQILMSAFSKFSKSGNLFTATKLVNAVKDDIKTDIPLDNFAALYNNYVKNLNTIHNYGLRGKDAKISGLDFQIATSEQINKASKIIRQALGLKPVHVVNNETKLVDMQTSWDGINNLNFTLPDAQAYQTVAKTITK</sequence>
<evidence type="ECO:0000313" key="3">
    <source>
        <dbReference type="EMBL" id="MBP2058989.1"/>
    </source>
</evidence>
<dbReference type="InterPro" id="IPR050922">
    <property type="entry name" value="LytR/CpsA/Psr_CW_biosynth"/>
</dbReference>
<gene>
    <name evidence="3" type="ORF">J2Z60_002190</name>
</gene>
<keyword evidence="4" id="KW-1185">Reference proteome</keyword>
<dbReference type="NCBIfam" id="TIGR00350">
    <property type="entry name" value="lytR_cpsA_psr"/>
    <property type="match status" value="1"/>
</dbReference>
<dbReference type="Gene3D" id="3.40.630.190">
    <property type="entry name" value="LCP protein"/>
    <property type="match status" value="1"/>
</dbReference>
<dbReference type="Proteomes" id="UP001519292">
    <property type="component" value="Unassembled WGS sequence"/>
</dbReference>
<name>A0ABS4MH09_9LACO</name>
<evidence type="ECO:0000256" key="1">
    <source>
        <dbReference type="ARBA" id="ARBA00006068"/>
    </source>
</evidence>
<dbReference type="InterPro" id="IPR004474">
    <property type="entry name" value="LytR_CpsA_psr"/>
</dbReference>
<organism evidence="3 4">
    <name type="scientific">Lactobacillus colini</name>
    <dbReference type="NCBI Taxonomy" id="1819254"/>
    <lineage>
        <taxon>Bacteria</taxon>
        <taxon>Bacillati</taxon>
        <taxon>Bacillota</taxon>
        <taxon>Bacilli</taxon>
        <taxon>Lactobacillales</taxon>
        <taxon>Lactobacillaceae</taxon>
        <taxon>Lactobacillus</taxon>
    </lineage>
</organism>
<dbReference type="Pfam" id="PF03816">
    <property type="entry name" value="LytR_cpsA_psr"/>
    <property type="match status" value="1"/>
</dbReference>
<proteinExistence type="inferred from homology"/>
<accession>A0ABS4MH09</accession>
<evidence type="ECO:0000313" key="4">
    <source>
        <dbReference type="Proteomes" id="UP001519292"/>
    </source>
</evidence>
<comment type="similarity">
    <text evidence="1">Belongs to the LytR/CpsA/Psr (LCP) family.</text>
</comment>
<comment type="caution">
    <text evidence="3">The sequence shown here is derived from an EMBL/GenBank/DDBJ whole genome shotgun (WGS) entry which is preliminary data.</text>
</comment>
<dbReference type="RefSeq" id="WP_209687697.1">
    <property type="nucleotide sequence ID" value="NZ_JAGGLU010000026.1"/>
</dbReference>
<evidence type="ECO:0000259" key="2">
    <source>
        <dbReference type="Pfam" id="PF03816"/>
    </source>
</evidence>
<dbReference type="PANTHER" id="PTHR33392">
    <property type="entry name" value="POLYISOPRENYL-TEICHOIC ACID--PEPTIDOGLYCAN TEICHOIC ACID TRANSFERASE TAGU"/>
    <property type="match status" value="1"/>
</dbReference>
<feature type="domain" description="Cell envelope-related transcriptional attenuator" evidence="2">
    <location>
        <begin position="73"/>
        <end position="217"/>
    </location>
</feature>
<dbReference type="EMBL" id="JAGGLU010000026">
    <property type="protein sequence ID" value="MBP2058989.1"/>
    <property type="molecule type" value="Genomic_DNA"/>
</dbReference>
<dbReference type="PANTHER" id="PTHR33392:SF6">
    <property type="entry name" value="POLYISOPRENYL-TEICHOIC ACID--PEPTIDOGLYCAN TEICHOIC ACID TRANSFERASE TAGU"/>
    <property type="match status" value="1"/>
</dbReference>
<protein>
    <submittedName>
        <fullName evidence="3">LCP family protein required for cell wall assembly</fullName>
    </submittedName>
</protein>